<dbReference type="InterPro" id="IPR001107">
    <property type="entry name" value="Band_7"/>
</dbReference>
<name>A0A235HBX5_AZOBR</name>
<comment type="caution">
    <text evidence="6">The sequence shown here is derived from an EMBL/GenBank/DDBJ whole genome shotgun (WGS) entry which is preliminary data.</text>
</comment>
<evidence type="ECO:0000259" key="5">
    <source>
        <dbReference type="SMART" id="SM00244"/>
    </source>
</evidence>
<dbReference type="GO" id="GO:0008233">
    <property type="term" value="F:peptidase activity"/>
    <property type="evidence" value="ECO:0007669"/>
    <property type="project" value="UniProtKB-KW"/>
</dbReference>
<gene>
    <name evidence="6" type="ORF">CHT98_18985</name>
</gene>
<dbReference type="GO" id="GO:0016020">
    <property type="term" value="C:membrane"/>
    <property type="evidence" value="ECO:0007669"/>
    <property type="project" value="UniProtKB-SubCell"/>
</dbReference>
<keyword evidence="4" id="KW-1133">Transmembrane helix</keyword>
<comment type="subcellular location">
    <subcellularLocation>
        <location evidence="1">Membrane</location>
        <topology evidence="1">Single-pass membrane protein</topology>
    </subcellularLocation>
</comment>
<feature type="region of interest" description="Disordered" evidence="3">
    <location>
        <begin position="325"/>
        <end position="435"/>
    </location>
</feature>
<dbReference type="CDD" id="cd03401">
    <property type="entry name" value="SPFH_prohibitin"/>
    <property type="match status" value="1"/>
</dbReference>
<dbReference type="Proteomes" id="UP000215367">
    <property type="component" value="Unassembled WGS sequence"/>
</dbReference>
<geneLocation type="plasmid" evidence="6">
    <name>unnamed</name>
</geneLocation>
<dbReference type="InterPro" id="IPR036013">
    <property type="entry name" value="Band_7/SPFH_dom_sf"/>
</dbReference>
<dbReference type="SUPFAM" id="SSF117892">
    <property type="entry name" value="Band 7/SPFH domain"/>
    <property type="match status" value="1"/>
</dbReference>
<feature type="domain" description="Band 7" evidence="5">
    <location>
        <begin position="53"/>
        <end position="235"/>
    </location>
</feature>
<dbReference type="Gene3D" id="3.30.479.30">
    <property type="entry name" value="Band 7 domain"/>
    <property type="match status" value="1"/>
</dbReference>
<dbReference type="InterPro" id="IPR000163">
    <property type="entry name" value="Prohibitin"/>
</dbReference>
<keyword evidence="6" id="KW-0378">Hydrolase</keyword>
<dbReference type="Pfam" id="PF01145">
    <property type="entry name" value="Band_7"/>
    <property type="match status" value="1"/>
</dbReference>
<feature type="compositionally biased region" description="Low complexity" evidence="3">
    <location>
        <begin position="411"/>
        <end position="430"/>
    </location>
</feature>
<evidence type="ECO:0000313" key="6">
    <source>
        <dbReference type="EMBL" id="OYD82755.1"/>
    </source>
</evidence>
<accession>A0A235HBX5</accession>
<dbReference type="GO" id="GO:0006508">
    <property type="term" value="P:proteolysis"/>
    <property type="evidence" value="ECO:0007669"/>
    <property type="project" value="UniProtKB-KW"/>
</dbReference>
<keyword evidence="6" id="KW-0645">Protease</keyword>
<feature type="compositionally biased region" description="Low complexity" evidence="3">
    <location>
        <begin position="335"/>
        <end position="353"/>
    </location>
</feature>
<evidence type="ECO:0000256" key="2">
    <source>
        <dbReference type="ARBA" id="ARBA00023136"/>
    </source>
</evidence>
<dbReference type="PANTHER" id="PTHR23222">
    <property type="entry name" value="PROHIBITIN"/>
    <property type="match status" value="1"/>
</dbReference>
<keyword evidence="2 4" id="KW-0472">Membrane</keyword>
<keyword evidence="4" id="KW-0812">Transmembrane</keyword>
<dbReference type="PANTHER" id="PTHR23222:SF1">
    <property type="entry name" value="PROHIBITIN-2"/>
    <property type="match status" value="1"/>
</dbReference>
<dbReference type="EMBL" id="NOWT01000019">
    <property type="protein sequence ID" value="OYD82755.1"/>
    <property type="molecule type" value="Genomic_DNA"/>
</dbReference>
<evidence type="ECO:0000256" key="1">
    <source>
        <dbReference type="ARBA" id="ARBA00004167"/>
    </source>
</evidence>
<feature type="transmembrane region" description="Helical" evidence="4">
    <location>
        <begin position="36"/>
        <end position="58"/>
    </location>
</feature>
<dbReference type="RefSeq" id="WP_094305062.1">
    <property type="nucleotide sequence ID" value="NZ_NOWT01000019.1"/>
</dbReference>
<sequence length="448" mass="48130">MADQAFTYDDDDATPQPKSRLRALLGNWYEEHRRSLLCTLLVGILIFLYFAPSIVVFIPAGHGGVLWKRFHQGTQMGPALAEGVHVIFPWDKIEVYDLRLQEDTRSYSAIANDGLNVSIEITVRYRPYAEMLAALHKNVGPNYLEVLLVPEVGSVSREIVSRFKADELYAHRRLRVQTETFEQVADRVMYAQIIGAEDTPKPDGRTKTGYLLIQDILIRNVSLPEAIMVSIERKIQQDQAAQEYQFRLQRELFESQRKQLEGQGIRAFQETVQANLTENYLRWRGIEATLELAHSPNAKIVVIGNAASGGLPLILDAASGQGATLPMPGAPAPGAPHAGAPGTVTLPQSSLPPSSLPVPPASQLPSLSGDGTPGQVPVAQMPSLNTAGAEPATGTSGHSAPPVPGVKPQPAGIAAGAAAGAAKDGKAAAAPILSTMSPSRLLDLIQSK</sequence>
<proteinExistence type="predicted"/>
<evidence type="ECO:0000256" key="3">
    <source>
        <dbReference type="SAM" id="MobiDB-lite"/>
    </source>
</evidence>
<dbReference type="AlphaFoldDB" id="A0A235HBX5"/>
<reference evidence="6 7" key="1">
    <citation type="submission" date="2017-07" db="EMBL/GenBank/DDBJ databases">
        <title>Whole genome sequence of Azospirillum brasilense 2A1, a potential biofertilizer strain.</title>
        <authorList>
            <person name="Fontana C.A."/>
            <person name="Toffoli L.M."/>
            <person name="Salazar S.M."/>
            <person name="Puglisi E."/>
            <person name="Pedraza R."/>
            <person name="Bassi D."/>
            <person name="Cocconcelli P.S."/>
        </authorList>
    </citation>
    <scope>NUCLEOTIDE SEQUENCE [LARGE SCALE GENOMIC DNA]</scope>
    <source>
        <strain evidence="6 7">2A1</strain>
        <plasmid evidence="6">unnamed</plasmid>
    </source>
</reference>
<keyword evidence="6" id="KW-0614">Plasmid</keyword>
<dbReference type="SMART" id="SM00244">
    <property type="entry name" value="PHB"/>
    <property type="match status" value="1"/>
</dbReference>
<protein>
    <submittedName>
        <fullName evidence="6">Membrane protease subunit stomatin/prohibitin-like protein</fullName>
    </submittedName>
</protein>
<evidence type="ECO:0000256" key="4">
    <source>
        <dbReference type="SAM" id="Phobius"/>
    </source>
</evidence>
<organism evidence="6 7">
    <name type="scientific">Azospirillum brasilense</name>
    <dbReference type="NCBI Taxonomy" id="192"/>
    <lineage>
        <taxon>Bacteria</taxon>
        <taxon>Pseudomonadati</taxon>
        <taxon>Pseudomonadota</taxon>
        <taxon>Alphaproteobacteria</taxon>
        <taxon>Rhodospirillales</taxon>
        <taxon>Azospirillaceae</taxon>
        <taxon>Azospirillum</taxon>
    </lineage>
</organism>
<dbReference type="GO" id="GO:0007005">
    <property type="term" value="P:mitochondrion organization"/>
    <property type="evidence" value="ECO:0007669"/>
    <property type="project" value="TreeGrafter"/>
</dbReference>
<evidence type="ECO:0000313" key="7">
    <source>
        <dbReference type="Proteomes" id="UP000215367"/>
    </source>
</evidence>